<dbReference type="Proteomes" id="UP000280296">
    <property type="component" value="Unassembled WGS sequence"/>
</dbReference>
<evidence type="ECO:0000256" key="1">
    <source>
        <dbReference type="PIRSR" id="PIRSR613078-1"/>
    </source>
</evidence>
<keyword evidence="4" id="KW-1185">Reference proteome</keyword>
<comment type="caution">
    <text evidence="3">The sequence shown here is derived from an EMBL/GenBank/DDBJ whole genome shotgun (WGS) entry which is preliminary data.</text>
</comment>
<protein>
    <submittedName>
        <fullName evidence="3">Histidine phosphatase family protein</fullName>
    </submittedName>
</protein>
<reference evidence="3 4" key="2">
    <citation type="submission" date="2019-01" db="EMBL/GenBank/DDBJ databases">
        <title>Tautonia sociabilis, a novel thermotolerant planctomycete of Isosphaeraceae family, isolated from a 4000 m deep subterranean habitat.</title>
        <authorList>
            <person name="Kovaleva O.L."/>
            <person name="Elcheninov A.G."/>
            <person name="Van Heerden E."/>
            <person name="Toshchakov S.V."/>
            <person name="Novikov A."/>
            <person name="Bonch-Osmolovskaya E.A."/>
            <person name="Kublanov I.V."/>
        </authorList>
    </citation>
    <scope>NUCLEOTIDE SEQUENCE [LARGE SCALE GENOMIC DNA]</scope>
    <source>
        <strain evidence="3 4">GM2012</strain>
    </source>
</reference>
<dbReference type="OrthoDB" id="9782128at2"/>
<dbReference type="Gene3D" id="3.40.50.1240">
    <property type="entry name" value="Phosphoglycerate mutase-like"/>
    <property type="match status" value="1"/>
</dbReference>
<dbReference type="AlphaFoldDB" id="A0A432MPX6"/>
<dbReference type="PANTHER" id="PTHR48100">
    <property type="entry name" value="BROAD-SPECIFICITY PHOSPHATASE YOR283W-RELATED"/>
    <property type="match status" value="1"/>
</dbReference>
<dbReference type="GO" id="GO:0016791">
    <property type="term" value="F:phosphatase activity"/>
    <property type="evidence" value="ECO:0007669"/>
    <property type="project" value="TreeGrafter"/>
</dbReference>
<dbReference type="RefSeq" id="WP_126724062.1">
    <property type="nucleotide sequence ID" value="NZ_RYZH01000005.1"/>
</dbReference>
<dbReference type="InterPro" id="IPR013078">
    <property type="entry name" value="His_Pase_superF_clade-1"/>
</dbReference>
<feature type="binding site" evidence="2">
    <location>
        <position position="67"/>
    </location>
    <ligand>
        <name>substrate</name>
    </ligand>
</feature>
<feature type="active site" description="Tele-phosphohistidine intermediate" evidence="1">
    <location>
        <position position="19"/>
    </location>
</feature>
<organism evidence="3 4">
    <name type="scientific">Tautonia sociabilis</name>
    <dbReference type="NCBI Taxonomy" id="2080755"/>
    <lineage>
        <taxon>Bacteria</taxon>
        <taxon>Pseudomonadati</taxon>
        <taxon>Planctomycetota</taxon>
        <taxon>Planctomycetia</taxon>
        <taxon>Isosphaerales</taxon>
        <taxon>Isosphaeraceae</taxon>
        <taxon>Tautonia</taxon>
    </lineage>
</organism>
<evidence type="ECO:0000313" key="4">
    <source>
        <dbReference type="Proteomes" id="UP000280296"/>
    </source>
</evidence>
<feature type="active site" description="Proton donor/acceptor" evidence="1">
    <location>
        <position position="91"/>
    </location>
</feature>
<dbReference type="InterPro" id="IPR029033">
    <property type="entry name" value="His_PPase_superfam"/>
</dbReference>
<reference evidence="3 4" key="1">
    <citation type="submission" date="2018-12" db="EMBL/GenBank/DDBJ databases">
        <authorList>
            <person name="Toschakov S.V."/>
        </authorList>
    </citation>
    <scope>NUCLEOTIDE SEQUENCE [LARGE SCALE GENOMIC DNA]</scope>
    <source>
        <strain evidence="3 4">GM2012</strain>
    </source>
</reference>
<dbReference type="CDD" id="cd07067">
    <property type="entry name" value="HP_PGM_like"/>
    <property type="match status" value="1"/>
</dbReference>
<accession>A0A432MPX6</accession>
<name>A0A432MPX6_9BACT</name>
<proteinExistence type="predicted"/>
<dbReference type="SMART" id="SM00855">
    <property type="entry name" value="PGAM"/>
    <property type="match status" value="1"/>
</dbReference>
<sequence length="219" mass="23611">MTIDRPADTRPTRVLLLRHAQTSAPDRFHGAESDVGLGPEGWLQAQEAAEALAGLRPGAVYCSAMRRARETAGPIAAACGLDPIVVPELHERRMGPLSGSPIAEVRAEVDRFIDRWGTGDHDAAHEGGESYRAIRDRVVPPFVSLAERHPGETVIAVLHGVVIRVLISALIDGFSPADYRRIAIRHVAVNDLRFDGETWRAEALDLEPTALLGSASGLP</sequence>
<dbReference type="EMBL" id="RYZH01000005">
    <property type="protein sequence ID" value="RUL89068.1"/>
    <property type="molecule type" value="Genomic_DNA"/>
</dbReference>
<dbReference type="GO" id="GO:0005737">
    <property type="term" value="C:cytoplasm"/>
    <property type="evidence" value="ECO:0007669"/>
    <property type="project" value="TreeGrafter"/>
</dbReference>
<gene>
    <name evidence="3" type="ORF">TsocGM_04230</name>
</gene>
<dbReference type="InterPro" id="IPR050275">
    <property type="entry name" value="PGM_Phosphatase"/>
</dbReference>
<dbReference type="PANTHER" id="PTHR48100:SF1">
    <property type="entry name" value="HISTIDINE PHOSPHATASE FAMILY PROTEIN-RELATED"/>
    <property type="match status" value="1"/>
</dbReference>
<dbReference type="SUPFAM" id="SSF53254">
    <property type="entry name" value="Phosphoglycerate mutase-like"/>
    <property type="match status" value="1"/>
</dbReference>
<evidence type="ECO:0000256" key="2">
    <source>
        <dbReference type="PIRSR" id="PIRSR613078-2"/>
    </source>
</evidence>
<evidence type="ECO:0000313" key="3">
    <source>
        <dbReference type="EMBL" id="RUL89068.1"/>
    </source>
</evidence>
<dbReference type="Pfam" id="PF00300">
    <property type="entry name" value="His_Phos_1"/>
    <property type="match status" value="1"/>
</dbReference>